<evidence type="ECO:0000313" key="1">
    <source>
        <dbReference type="EMBL" id="RRT73826.1"/>
    </source>
</evidence>
<dbReference type="EMBL" id="AMZH03002970">
    <property type="protein sequence ID" value="RRT73826.1"/>
    <property type="molecule type" value="Genomic_DNA"/>
</dbReference>
<evidence type="ECO:0000313" key="2">
    <source>
        <dbReference type="Proteomes" id="UP000287651"/>
    </source>
</evidence>
<proteinExistence type="predicted"/>
<dbReference type="AlphaFoldDB" id="A0A427AC98"/>
<sequence length="168" mass="18513">MINDTINVFNLDSSPTVTGRVVVPTREVESTMNPINVDVMGRRCSNFLKQPRLGDNTVPRCRVAPFELVAIGALLTMVLAVGRPGVGMPTSASIGKCGGGLHHPGQGLDLVGEVEKSFDGYNRWIGVCYREREPQFIKQPLVVVRCGRRHACFLHEEELARSPDLQSW</sequence>
<reference evidence="1 2" key="1">
    <citation type="journal article" date="2014" name="Agronomy (Basel)">
        <title>A Draft Genome Sequence for Ensete ventricosum, the Drought-Tolerant Tree Against Hunger.</title>
        <authorList>
            <person name="Harrison J."/>
            <person name="Moore K.A."/>
            <person name="Paszkiewicz K."/>
            <person name="Jones T."/>
            <person name="Grant M."/>
            <person name="Ambacheew D."/>
            <person name="Muzemil S."/>
            <person name="Studholme D.J."/>
        </authorList>
    </citation>
    <scope>NUCLEOTIDE SEQUENCE [LARGE SCALE GENOMIC DNA]</scope>
</reference>
<comment type="caution">
    <text evidence="1">The sequence shown here is derived from an EMBL/GenBank/DDBJ whole genome shotgun (WGS) entry which is preliminary data.</text>
</comment>
<protein>
    <submittedName>
        <fullName evidence="1">Uncharacterized protein</fullName>
    </submittedName>
</protein>
<gene>
    <name evidence="1" type="ORF">B296_00032086</name>
</gene>
<organism evidence="1 2">
    <name type="scientific">Ensete ventricosum</name>
    <name type="common">Abyssinian banana</name>
    <name type="synonym">Musa ensete</name>
    <dbReference type="NCBI Taxonomy" id="4639"/>
    <lineage>
        <taxon>Eukaryota</taxon>
        <taxon>Viridiplantae</taxon>
        <taxon>Streptophyta</taxon>
        <taxon>Embryophyta</taxon>
        <taxon>Tracheophyta</taxon>
        <taxon>Spermatophyta</taxon>
        <taxon>Magnoliopsida</taxon>
        <taxon>Liliopsida</taxon>
        <taxon>Zingiberales</taxon>
        <taxon>Musaceae</taxon>
        <taxon>Ensete</taxon>
    </lineage>
</organism>
<dbReference type="Proteomes" id="UP000287651">
    <property type="component" value="Unassembled WGS sequence"/>
</dbReference>
<accession>A0A427AC98</accession>
<name>A0A427AC98_ENSVE</name>